<keyword evidence="1" id="KW-0812">Transmembrane</keyword>
<sequence length="243" mass="25825">MRSSNPVLTGRGFARIKEGTTQVQEINTLESRPTSAPMSIDDVVIKTAGLFAVLVAVGTFAWRANSPGLALVGFFGGFVLAMVNSFSKKVRPALIVAYAAFQGLALGTISAIFEASYPGIVGQAVVATGCAFGGVLIAYRSGKIRVTPKFTRVLMGSLIGYFVFGIATLFIGFPQGGLGTLIAVGGVVLASMFIVMDLDQIEKAVAARVPQEESWRCAFGLMVTLVWLYMEVLRLISILRSND</sequence>
<dbReference type="PANTHER" id="PTHR41282:SF1">
    <property type="entry name" value="CONSERVED TRANSMEMBRANE PROTEIN-RELATED"/>
    <property type="match status" value="1"/>
</dbReference>
<keyword evidence="1" id="KW-0472">Membrane</keyword>
<feature type="transmembrane region" description="Helical" evidence="1">
    <location>
        <begin position="151"/>
        <end position="171"/>
    </location>
</feature>
<proteinExistence type="predicted"/>
<dbReference type="Pfam" id="PF12811">
    <property type="entry name" value="BaxI_1"/>
    <property type="match status" value="1"/>
</dbReference>
<accession>A0A6J7TWC6</accession>
<feature type="transmembrane region" description="Helical" evidence="1">
    <location>
        <begin position="217"/>
        <end position="239"/>
    </location>
</feature>
<dbReference type="EMBL" id="CAFBQO010000073">
    <property type="protein sequence ID" value="CAB5056986.1"/>
    <property type="molecule type" value="Genomic_DNA"/>
</dbReference>
<dbReference type="PANTHER" id="PTHR41282">
    <property type="entry name" value="CONSERVED TRANSMEMBRANE PROTEIN-RELATED"/>
    <property type="match status" value="1"/>
</dbReference>
<dbReference type="PIRSF" id="PIRSF009160">
    <property type="entry name" value="UCP009160"/>
    <property type="match status" value="1"/>
</dbReference>
<name>A0A6J7TWC6_9ZZZZ</name>
<feature type="transmembrane region" description="Helical" evidence="1">
    <location>
        <begin position="68"/>
        <end position="86"/>
    </location>
</feature>
<reference evidence="2" key="1">
    <citation type="submission" date="2020-05" db="EMBL/GenBank/DDBJ databases">
        <authorList>
            <person name="Chiriac C."/>
            <person name="Salcher M."/>
            <person name="Ghai R."/>
            <person name="Kavagutti S V."/>
        </authorList>
    </citation>
    <scope>NUCLEOTIDE SEQUENCE</scope>
</reference>
<feature type="transmembrane region" description="Helical" evidence="1">
    <location>
        <begin position="177"/>
        <end position="196"/>
    </location>
</feature>
<dbReference type="InterPro" id="IPR010539">
    <property type="entry name" value="BaxI_1-like"/>
</dbReference>
<evidence type="ECO:0000313" key="2">
    <source>
        <dbReference type="EMBL" id="CAB5056986.1"/>
    </source>
</evidence>
<evidence type="ECO:0000256" key="1">
    <source>
        <dbReference type="SAM" id="Phobius"/>
    </source>
</evidence>
<feature type="transmembrane region" description="Helical" evidence="1">
    <location>
        <begin position="93"/>
        <end position="113"/>
    </location>
</feature>
<feature type="transmembrane region" description="Helical" evidence="1">
    <location>
        <begin position="119"/>
        <end position="139"/>
    </location>
</feature>
<feature type="transmembrane region" description="Helical" evidence="1">
    <location>
        <begin position="43"/>
        <end position="62"/>
    </location>
</feature>
<dbReference type="AlphaFoldDB" id="A0A6J7TWC6"/>
<keyword evidence="1" id="KW-1133">Transmembrane helix</keyword>
<gene>
    <name evidence="2" type="ORF">UFOPK4307_00602</name>
</gene>
<organism evidence="2">
    <name type="scientific">freshwater metagenome</name>
    <dbReference type="NCBI Taxonomy" id="449393"/>
    <lineage>
        <taxon>unclassified sequences</taxon>
        <taxon>metagenomes</taxon>
        <taxon>ecological metagenomes</taxon>
    </lineage>
</organism>
<protein>
    <submittedName>
        <fullName evidence="2">Unannotated protein</fullName>
    </submittedName>
</protein>